<name>A0ABN4KWX0_VIBHA</name>
<evidence type="ECO:0000313" key="1">
    <source>
        <dbReference type="EMBL" id="AMF96237.1"/>
    </source>
</evidence>
<dbReference type="EMBL" id="CP014038">
    <property type="protein sequence ID" value="AMF96237.1"/>
    <property type="molecule type" value="Genomic_DNA"/>
</dbReference>
<dbReference type="InterPro" id="IPR035919">
    <property type="entry name" value="EAL_sf"/>
</dbReference>
<dbReference type="Proteomes" id="UP000067422">
    <property type="component" value="Chromosome 1"/>
</dbReference>
<gene>
    <name evidence="1" type="ORF">AL538_00115</name>
</gene>
<keyword evidence="2" id="KW-1185">Reference proteome</keyword>
<dbReference type="SUPFAM" id="SSF141868">
    <property type="entry name" value="EAL domain-like"/>
    <property type="match status" value="1"/>
</dbReference>
<evidence type="ECO:0008006" key="3">
    <source>
        <dbReference type="Google" id="ProtNLM"/>
    </source>
</evidence>
<proteinExistence type="predicted"/>
<accession>A0ABN4KWX0</accession>
<protein>
    <recommendedName>
        <fullName evidence="3">EAL domain-containing protein</fullName>
    </recommendedName>
</protein>
<sequence>MIANYKMQSICSPCGQFLGAEFLLDKNSTSNPVTDEKFVTLIKDYKSTIDFLNRLTNKVKNCLAFRNFFFNKKVFFNVEINHLWEEEVVSSIIKSNVVLSKYNIDLVAEITERDLDIDLAFLRSQIKILSDENVVIAADDMDLKADVRTTLAKEGLFQILKLEWDVGTHNLIKNFIDHNPRQKIVLERVEQLNDISELIYSSNIWGVQGFHFCKGIPVDI</sequence>
<reference evidence="1" key="1">
    <citation type="submission" date="2018-01" db="EMBL/GenBank/DDBJ databases">
        <title>FDA dAtabase for Regulatory Grade micrObial Sequences (FDA-ARGOS): Supporting development and validation of Infectious Disease Dx tests.</title>
        <authorList>
            <person name="Hoffmann M."/>
            <person name="Allard M."/>
            <person name="Evans P."/>
            <person name="Brown E."/>
            <person name="Tallon L."/>
            <person name="Sadzewicz L."/>
            <person name="Sengamalay N."/>
            <person name="Ott S."/>
            <person name="Godinez A."/>
            <person name="Nagaraj S."/>
            <person name="Vyas G."/>
            <person name="Aluvathingal J."/>
            <person name="Nadendla S."/>
            <person name="Geyer C."/>
            <person name="Sichtig H."/>
        </authorList>
    </citation>
    <scope>NUCLEOTIDE SEQUENCE</scope>
    <source>
        <strain evidence="1">FDAARGOS_107</strain>
    </source>
</reference>
<evidence type="ECO:0000313" key="2">
    <source>
        <dbReference type="Proteomes" id="UP000067422"/>
    </source>
</evidence>
<dbReference type="Gene3D" id="3.20.20.450">
    <property type="entry name" value="EAL domain"/>
    <property type="match status" value="1"/>
</dbReference>
<organism evidence="1 2">
    <name type="scientific">Vibrio harveyi</name>
    <name type="common">Beneckea harveyi</name>
    <dbReference type="NCBI Taxonomy" id="669"/>
    <lineage>
        <taxon>Bacteria</taxon>
        <taxon>Pseudomonadati</taxon>
        <taxon>Pseudomonadota</taxon>
        <taxon>Gammaproteobacteria</taxon>
        <taxon>Vibrionales</taxon>
        <taxon>Vibrionaceae</taxon>
        <taxon>Vibrio</taxon>
    </lineage>
</organism>
<dbReference type="RefSeq" id="WP_061064941.1">
    <property type="nucleotide sequence ID" value="NZ_CP014038.2"/>
</dbReference>